<dbReference type="SUPFAM" id="SSF49464">
    <property type="entry name" value="Carboxypeptidase regulatory domain-like"/>
    <property type="match status" value="1"/>
</dbReference>
<dbReference type="Pfam" id="PF13715">
    <property type="entry name" value="CarbopepD_reg_2"/>
    <property type="match status" value="1"/>
</dbReference>
<dbReference type="InterPro" id="IPR012910">
    <property type="entry name" value="Plug_dom"/>
</dbReference>
<comment type="caution">
    <text evidence="10">The sequence shown here is derived from an EMBL/GenBank/DDBJ whole genome shotgun (WGS) entry which is preliminary data.</text>
</comment>
<evidence type="ECO:0000256" key="4">
    <source>
        <dbReference type="ARBA" id="ARBA00022692"/>
    </source>
</evidence>
<dbReference type="InterPro" id="IPR023997">
    <property type="entry name" value="TonB-dep_OMP_SusC/RagA_CS"/>
</dbReference>
<evidence type="ECO:0000256" key="7">
    <source>
        <dbReference type="PROSITE-ProRule" id="PRU01360"/>
    </source>
</evidence>
<evidence type="ECO:0000256" key="8">
    <source>
        <dbReference type="SAM" id="SignalP"/>
    </source>
</evidence>
<evidence type="ECO:0000256" key="3">
    <source>
        <dbReference type="ARBA" id="ARBA00022452"/>
    </source>
</evidence>
<keyword evidence="11" id="KW-1185">Reference proteome</keyword>
<comment type="subcellular location">
    <subcellularLocation>
        <location evidence="1 7">Cell outer membrane</location>
        <topology evidence="1 7">Multi-pass membrane protein</topology>
    </subcellularLocation>
</comment>
<dbReference type="Gene3D" id="2.40.170.20">
    <property type="entry name" value="TonB-dependent receptor, beta-barrel domain"/>
    <property type="match status" value="1"/>
</dbReference>
<dbReference type="EMBL" id="FNNO01000001">
    <property type="protein sequence ID" value="SDW19380.1"/>
    <property type="molecule type" value="Genomic_DNA"/>
</dbReference>
<dbReference type="NCBIfam" id="TIGR04057">
    <property type="entry name" value="SusC_RagA_signa"/>
    <property type="match status" value="1"/>
</dbReference>
<dbReference type="PROSITE" id="PS52016">
    <property type="entry name" value="TONB_DEPENDENT_REC_3"/>
    <property type="match status" value="1"/>
</dbReference>
<keyword evidence="4 7" id="KW-0812">Transmembrane</keyword>
<evidence type="ECO:0000256" key="6">
    <source>
        <dbReference type="ARBA" id="ARBA00023237"/>
    </source>
</evidence>
<dbReference type="Pfam" id="PF07715">
    <property type="entry name" value="Plug"/>
    <property type="match status" value="1"/>
</dbReference>
<evidence type="ECO:0000259" key="9">
    <source>
        <dbReference type="Pfam" id="PF07715"/>
    </source>
</evidence>
<dbReference type="Gene3D" id="2.60.40.1120">
    <property type="entry name" value="Carboxypeptidase-like, regulatory domain"/>
    <property type="match status" value="1"/>
</dbReference>
<organism evidence="10 11">
    <name type="scientific">Hydrobacter penzbergensis</name>
    <dbReference type="NCBI Taxonomy" id="1235997"/>
    <lineage>
        <taxon>Bacteria</taxon>
        <taxon>Pseudomonadati</taxon>
        <taxon>Bacteroidota</taxon>
        <taxon>Chitinophagia</taxon>
        <taxon>Chitinophagales</taxon>
        <taxon>Chitinophagaceae</taxon>
        <taxon>Hydrobacter</taxon>
    </lineage>
</organism>
<keyword evidence="8" id="KW-0732">Signal</keyword>
<comment type="similarity">
    <text evidence="7">Belongs to the TonB-dependent receptor family.</text>
</comment>
<sequence>MKKNLLFLIVMLFALQYANAQKQLTGTVRAARTNEPLAGANITFQGTAGGTATNAEGKFSITVPNKVKFILVSYIGYESQTVAVEGKQQIDIILTAAGKALEDVVIVGYTAQRKQDLTGSVAVVDMAPVKNNTSGNAMQALQGRVAGLYIEKSGSPNGSTSRILIRGANTLGNNDPLYIIDGIPTTRPEVFQNLDPANIASVQVLKDASAESIYGSRASNGVIIVTTRNGGNTNGKVDFQFNSSTALQSEKPFRLKMLNSLDRGKALWQASVNDKQDPTAGYGQIYNFDWNKDYNNPILNSVSLQPFVGGDPNTPVGNTDWQSVMYKTGIVTSNSLTASVGNKNSSVEINLNQLSNSGMLRFTGYNRIGGSINAITRAFNDKVTFGVNLRMANSNERLTARDLGGALTTFLAVTLAPTIPVYQKDGTTYAGELGAGYSDRNNPLHMQDLAKWNNANRLSTFGNVFVEIQPVKNLFFKSNFGADNATYLSKVITPTFSEGALNRTTNSLSFDQNHFLSTTFSNTLRYNWDLSANHHFKFLVGTEYIKTTLDFQTTKKEKFAIQTQEYFTLNAGTGNTTVSGGSTGNQLFSQFGRIDYSFSNKYLAALTVRRDGSSRFGSDNQYGIFPAASLGWRIDKESFMKNNRLFSELKARVGIGRVGNQQIGDLARFGLFDTRYGTVLSQLVGGFWEQYMNIGTAYSLSGASTGTLPSGFVQTQAANPGLKWETTDEINVGIDFSILSNKIFGSFDYFTRNTTGILIVPPVASALGEGQSKAVNGASKSNKGWELVLGYHGPQTGDFKYNVTLNFSHFRDKITDLPEKVRPAYPGNLLNTIIGHSQFDIFGFKTAGLFQSQAEVDAAPKQIGAAPGRIRYVDVTHKGQIDDDARTWIGTTLPSLEYGARIDMSYKKFDLSVFGSGVSGRAGFDVYTLFNNLMKSRENVGPGVFDGWTPTHTNTSIPALTLKDNNNEGRTSDYFIVNTSYFKIRTVQLGYNIVPKSVFSRLRFYLMAENLLTIKSKKYQSPDPERISLDPIPIPRTFSFGINASF</sequence>
<keyword evidence="3 7" id="KW-1134">Transmembrane beta strand</keyword>
<keyword evidence="6 7" id="KW-0998">Cell outer membrane</keyword>
<evidence type="ECO:0000313" key="11">
    <source>
        <dbReference type="Proteomes" id="UP000198711"/>
    </source>
</evidence>
<dbReference type="Proteomes" id="UP000198711">
    <property type="component" value="Unassembled WGS sequence"/>
</dbReference>
<evidence type="ECO:0000313" key="10">
    <source>
        <dbReference type="EMBL" id="SDW19380.1"/>
    </source>
</evidence>
<dbReference type="InterPro" id="IPR039426">
    <property type="entry name" value="TonB-dep_rcpt-like"/>
</dbReference>
<dbReference type="InterPro" id="IPR008969">
    <property type="entry name" value="CarboxyPept-like_regulatory"/>
</dbReference>
<dbReference type="AlphaFoldDB" id="A0A8X8LA30"/>
<name>A0A8X8LA30_9BACT</name>
<reference evidence="10 11" key="1">
    <citation type="submission" date="2016-10" db="EMBL/GenBank/DDBJ databases">
        <authorList>
            <person name="Varghese N."/>
            <person name="Submissions S."/>
        </authorList>
    </citation>
    <scope>NUCLEOTIDE SEQUENCE [LARGE SCALE GENOMIC DNA]</scope>
    <source>
        <strain evidence="10 11">DSM 25353</strain>
    </source>
</reference>
<gene>
    <name evidence="10" type="ORF">SAMN05444410_101478</name>
</gene>
<evidence type="ECO:0000256" key="5">
    <source>
        <dbReference type="ARBA" id="ARBA00023136"/>
    </source>
</evidence>
<dbReference type="SUPFAM" id="SSF56935">
    <property type="entry name" value="Porins"/>
    <property type="match status" value="1"/>
</dbReference>
<dbReference type="InterPro" id="IPR036942">
    <property type="entry name" value="Beta-barrel_TonB_sf"/>
</dbReference>
<dbReference type="NCBIfam" id="TIGR04056">
    <property type="entry name" value="OMP_RagA_SusC"/>
    <property type="match status" value="1"/>
</dbReference>
<feature type="signal peptide" evidence="8">
    <location>
        <begin position="1"/>
        <end position="20"/>
    </location>
</feature>
<dbReference type="Gene3D" id="2.170.130.10">
    <property type="entry name" value="TonB-dependent receptor, plug domain"/>
    <property type="match status" value="1"/>
</dbReference>
<keyword evidence="2 7" id="KW-0813">Transport</keyword>
<dbReference type="RefSeq" id="WP_092721611.1">
    <property type="nucleotide sequence ID" value="NZ_FNNO01000001.1"/>
</dbReference>
<evidence type="ECO:0000256" key="1">
    <source>
        <dbReference type="ARBA" id="ARBA00004571"/>
    </source>
</evidence>
<dbReference type="InterPro" id="IPR037066">
    <property type="entry name" value="Plug_dom_sf"/>
</dbReference>
<dbReference type="GO" id="GO:0009279">
    <property type="term" value="C:cell outer membrane"/>
    <property type="evidence" value="ECO:0007669"/>
    <property type="project" value="UniProtKB-SubCell"/>
</dbReference>
<evidence type="ECO:0000256" key="2">
    <source>
        <dbReference type="ARBA" id="ARBA00022448"/>
    </source>
</evidence>
<proteinExistence type="inferred from homology"/>
<dbReference type="InterPro" id="IPR023996">
    <property type="entry name" value="TonB-dep_OMP_SusC/RagA"/>
</dbReference>
<feature type="chain" id="PRO_5036450685" evidence="8">
    <location>
        <begin position="21"/>
        <end position="1046"/>
    </location>
</feature>
<protein>
    <submittedName>
        <fullName evidence="10">TonB-linked outer membrane protein, SusC/RagA family</fullName>
    </submittedName>
</protein>
<accession>A0A8X8LA30</accession>
<keyword evidence="5 7" id="KW-0472">Membrane</keyword>
<feature type="domain" description="TonB-dependent receptor plug" evidence="9">
    <location>
        <begin position="114"/>
        <end position="222"/>
    </location>
</feature>